<dbReference type="InterPro" id="IPR001611">
    <property type="entry name" value="Leu-rich_rpt"/>
</dbReference>
<comment type="similarity">
    <text evidence="2">Belongs to the RLP family.</text>
</comment>
<dbReference type="FunFam" id="3.80.10.10:FF:000213">
    <property type="entry name" value="Tyrosine-sulfated glycopeptide receptor 1"/>
    <property type="match status" value="1"/>
</dbReference>
<dbReference type="Pfam" id="PF13855">
    <property type="entry name" value="LRR_8"/>
    <property type="match status" value="1"/>
</dbReference>
<dbReference type="PANTHER" id="PTHR48054">
    <property type="entry name" value="RECEPTOR KINASE-LIKE PROTEIN XA21"/>
    <property type="match status" value="1"/>
</dbReference>
<dbReference type="AlphaFoldDB" id="A0A5J5C899"/>
<evidence type="ECO:0000256" key="2">
    <source>
        <dbReference type="ARBA" id="ARBA00009592"/>
    </source>
</evidence>
<dbReference type="SUPFAM" id="SSF52058">
    <property type="entry name" value="L domain-like"/>
    <property type="match status" value="1"/>
</dbReference>
<dbReference type="Pfam" id="PF00560">
    <property type="entry name" value="LRR_1"/>
    <property type="match status" value="3"/>
</dbReference>
<keyword evidence="9" id="KW-0325">Glycoprotein</keyword>
<dbReference type="GO" id="GO:0051707">
    <property type="term" value="P:response to other organism"/>
    <property type="evidence" value="ECO:0007669"/>
    <property type="project" value="UniProtKB-ARBA"/>
</dbReference>
<evidence type="ECO:0000256" key="3">
    <source>
        <dbReference type="ARBA" id="ARBA00022475"/>
    </source>
</evidence>
<proteinExistence type="inferred from homology"/>
<dbReference type="Gene3D" id="3.80.10.10">
    <property type="entry name" value="Ribonuclease Inhibitor"/>
    <property type="match status" value="3"/>
</dbReference>
<evidence type="ECO:0000256" key="6">
    <source>
        <dbReference type="ARBA" id="ARBA00022737"/>
    </source>
</evidence>
<evidence type="ECO:0000256" key="7">
    <source>
        <dbReference type="ARBA" id="ARBA00022989"/>
    </source>
</evidence>
<dbReference type="GO" id="GO:0006952">
    <property type="term" value="P:defense response"/>
    <property type="evidence" value="ECO:0007669"/>
    <property type="project" value="UniProtKB-ARBA"/>
</dbReference>
<name>A0A5J5C899_9ASTE</name>
<sequence length="473" mass="52439">MDLSSNHFSGQIPNGLGGYSKLQVFRAGFNLLSGPLPHDIYNATALREISLPSNHLMGPIDNSIVHLSNLTILQLSYNELISGELPQDIGKLSNMEKLLLDNNNLSGSLPPSIMSCTNLIVFNLRDNFLEGDISALNFSKLQRLRTLDFGYNNFSGNLPETLYSCKSLVAIRFAGNKLEGQILPQILALQSLSFLSLSANRLTNITGAIRILNVCKSLKLLFLSMNFIGETLPDDDSIVALDGFKSLEVLCLRKCHLTGEVPPWLAKLRKLEYLDVSVNQLTGPVPGWLWSLPGLFYIDLSHNQLSGEFPQELSKLPALTSEHAAAQVDRTYLELPIFTQPTNATCLMYNRLSSIPPSIILLNNSLSGTQLQSFPASAYMGNAELCGPPLPNNCEPITGNYQHQNVEEEAYQLETLLFYLTVGFGYGQDLCDDSIQRGKIAEEAFKLNGFDGWRTCKDEMPWRLRVNTDSFSH</sequence>
<dbReference type="InterPro" id="IPR032675">
    <property type="entry name" value="LRR_dom_sf"/>
</dbReference>
<dbReference type="SMART" id="SM00369">
    <property type="entry name" value="LRR_TYP"/>
    <property type="match status" value="6"/>
</dbReference>
<evidence type="ECO:0000313" key="10">
    <source>
        <dbReference type="EMBL" id="KAA8549831.1"/>
    </source>
</evidence>
<evidence type="ECO:0000256" key="5">
    <source>
        <dbReference type="ARBA" id="ARBA00022692"/>
    </source>
</evidence>
<dbReference type="InterPro" id="IPR052592">
    <property type="entry name" value="LRR-RLK"/>
</dbReference>
<comment type="subcellular location">
    <subcellularLocation>
        <location evidence="1">Cell membrane</location>
    </subcellularLocation>
</comment>
<dbReference type="OrthoDB" id="1740823at2759"/>
<keyword evidence="4" id="KW-0433">Leucine-rich repeat</keyword>
<keyword evidence="11" id="KW-1185">Reference proteome</keyword>
<dbReference type="GO" id="GO:0005886">
    <property type="term" value="C:plasma membrane"/>
    <property type="evidence" value="ECO:0007669"/>
    <property type="project" value="UniProtKB-SubCell"/>
</dbReference>
<dbReference type="Proteomes" id="UP000325577">
    <property type="component" value="Linkage Group LG0"/>
</dbReference>
<reference evidence="10 11" key="1">
    <citation type="submission" date="2019-09" db="EMBL/GenBank/DDBJ databases">
        <title>A chromosome-level genome assembly of the Chinese tupelo Nyssa sinensis.</title>
        <authorList>
            <person name="Yang X."/>
            <person name="Kang M."/>
            <person name="Yang Y."/>
            <person name="Xiong H."/>
            <person name="Wang M."/>
            <person name="Zhang Z."/>
            <person name="Wang Z."/>
            <person name="Wu H."/>
            <person name="Ma T."/>
            <person name="Liu J."/>
            <person name="Xi Z."/>
        </authorList>
    </citation>
    <scope>NUCLEOTIDE SEQUENCE [LARGE SCALE GENOMIC DNA]</scope>
    <source>
        <strain evidence="10">J267</strain>
        <tissue evidence="10">Leaf</tissue>
    </source>
</reference>
<protein>
    <recommendedName>
        <fullName evidence="12">Leucine-rich repeat-containing N-terminal plant-type domain-containing protein</fullName>
    </recommendedName>
</protein>
<keyword evidence="8" id="KW-0472">Membrane</keyword>
<keyword evidence="7" id="KW-1133">Transmembrane helix</keyword>
<evidence type="ECO:0000256" key="8">
    <source>
        <dbReference type="ARBA" id="ARBA00023136"/>
    </source>
</evidence>
<organism evidence="10 11">
    <name type="scientific">Nyssa sinensis</name>
    <dbReference type="NCBI Taxonomy" id="561372"/>
    <lineage>
        <taxon>Eukaryota</taxon>
        <taxon>Viridiplantae</taxon>
        <taxon>Streptophyta</taxon>
        <taxon>Embryophyta</taxon>
        <taxon>Tracheophyta</taxon>
        <taxon>Spermatophyta</taxon>
        <taxon>Magnoliopsida</taxon>
        <taxon>eudicotyledons</taxon>
        <taxon>Gunneridae</taxon>
        <taxon>Pentapetalae</taxon>
        <taxon>asterids</taxon>
        <taxon>Cornales</taxon>
        <taxon>Nyssaceae</taxon>
        <taxon>Nyssa</taxon>
    </lineage>
</organism>
<dbReference type="PANTHER" id="PTHR48054:SF52">
    <property type="entry name" value="RECEPTOR-LIKE PROTEIN 2 ISOFORM X1"/>
    <property type="match status" value="1"/>
</dbReference>
<evidence type="ECO:0000256" key="1">
    <source>
        <dbReference type="ARBA" id="ARBA00004236"/>
    </source>
</evidence>
<keyword evidence="3" id="KW-1003">Cell membrane</keyword>
<dbReference type="InterPro" id="IPR003591">
    <property type="entry name" value="Leu-rich_rpt_typical-subtyp"/>
</dbReference>
<keyword evidence="5" id="KW-0812">Transmembrane</keyword>
<gene>
    <name evidence="10" type="ORF">F0562_001515</name>
</gene>
<keyword evidence="6" id="KW-0677">Repeat</keyword>
<evidence type="ECO:0000313" key="11">
    <source>
        <dbReference type="Proteomes" id="UP000325577"/>
    </source>
</evidence>
<accession>A0A5J5C899</accession>
<evidence type="ECO:0000256" key="4">
    <source>
        <dbReference type="ARBA" id="ARBA00022614"/>
    </source>
</evidence>
<evidence type="ECO:0000256" key="9">
    <source>
        <dbReference type="ARBA" id="ARBA00023180"/>
    </source>
</evidence>
<evidence type="ECO:0008006" key="12">
    <source>
        <dbReference type="Google" id="ProtNLM"/>
    </source>
</evidence>
<dbReference type="EMBL" id="CM018031">
    <property type="protein sequence ID" value="KAA8549831.1"/>
    <property type="molecule type" value="Genomic_DNA"/>
</dbReference>